<dbReference type="SUPFAM" id="SSF158446">
    <property type="entry name" value="IVS-encoded protein-like"/>
    <property type="match status" value="1"/>
</dbReference>
<dbReference type="Gene3D" id="1.20.1440.60">
    <property type="entry name" value="23S rRNA-intervening sequence"/>
    <property type="match status" value="1"/>
</dbReference>
<comment type="caution">
    <text evidence="1">The sequence shown here is derived from an EMBL/GenBank/DDBJ whole genome shotgun (WGS) entry which is preliminary data.</text>
</comment>
<dbReference type="InterPro" id="IPR012657">
    <property type="entry name" value="23S_rRNA-intervening_sequence"/>
</dbReference>
<dbReference type="RefSeq" id="WP_189582904.1">
    <property type="nucleotide sequence ID" value="NZ_BMYF01000015.1"/>
</dbReference>
<accession>A0A8J3G5S8</accession>
<organism evidence="1 2">
    <name type="scientific">Mongoliitalea lutea</name>
    <dbReference type="NCBI Taxonomy" id="849756"/>
    <lineage>
        <taxon>Bacteria</taxon>
        <taxon>Pseudomonadati</taxon>
        <taxon>Bacteroidota</taxon>
        <taxon>Cytophagia</taxon>
        <taxon>Cytophagales</taxon>
        <taxon>Cyclobacteriaceae</taxon>
        <taxon>Mongoliitalea</taxon>
    </lineage>
</organism>
<sequence>MSKEYNLEERLIDYAVSIIHLSDSLPKTKAGGHLGGQLLRSGTSPALNYGEAQSSESRKDFIHKFRVILKELRESLICIKIIRKSKLACDNQTLNFLFKESNELIAIFVKSLETAQKNQFKLKFRVFNDS</sequence>
<proteinExistence type="predicted"/>
<dbReference type="EMBL" id="BMYF01000015">
    <property type="protein sequence ID" value="GHB42586.1"/>
    <property type="molecule type" value="Genomic_DNA"/>
</dbReference>
<evidence type="ECO:0000313" key="2">
    <source>
        <dbReference type="Proteomes" id="UP000642809"/>
    </source>
</evidence>
<dbReference type="NCBIfam" id="TIGR02436">
    <property type="entry name" value="four helix bundle protein"/>
    <property type="match status" value="1"/>
</dbReference>
<dbReference type="Pfam" id="PF05635">
    <property type="entry name" value="23S_rRNA_IVP"/>
    <property type="match status" value="1"/>
</dbReference>
<gene>
    <name evidence="1" type="ORF">GCM10008106_24480</name>
</gene>
<dbReference type="AlphaFoldDB" id="A0A8J3G5S8"/>
<keyword evidence="2" id="KW-1185">Reference proteome</keyword>
<protein>
    <submittedName>
        <fullName evidence="1">Four helix bundle protein</fullName>
    </submittedName>
</protein>
<reference evidence="1" key="2">
    <citation type="submission" date="2020-09" db="EMBL/GenBank/DDBJ databases">
        <authorList>
            <person name="Sun Q."/>
            <person name="Kim S."/>
        </authorList>
    </citation>
    <scope>NUCLEOTIDE SEQUENCE</scope>
    <source>
        <strain evidence="1">KCTC 23224</strain>
    </source>
</reference>
<evidence type="ECO:0000313" key="1">
    <source>
        <dbReference type="EMBL" id="GHB42586.1"/>
    </source>
</evidence>
<name>A0A8J3G5S8_9BACT</name>
<reference evidence="1" key="1">
    <citation type="journal article" date="2014" name="Int. J. Syst. Evol. Microbiol.">
        <title>Complete genome sequence of Corynebacterium casei LMG S-19264T (=DSM 44701T), isolated from a smear-ripened cheese.</title>
        <authorList>
            <consortium name="US DOE Joint Genome Institute (JGI-PGF)"/>
            <person name="Walter F."/>
            <person name="Albersmeier A."/>
            <person name="Kalinowski J."/>
            <person name="Ruckert C."/>
        </authorList>
    </citation>
    <scope>NUCLEOTIDE SEQUENCE</scope>
    <source>
        <strain evidence="1">KCTC 23224</strain>
    </source>
</reference>
<dbReference type="PIRSF" id="PIRSF035652">
    <property type="entry name" value="CHP02436"/>
    <property type="match status" value="1"/>
</dbReference>
<dbReference type="InterPro" id="IPR036583">
    <property type="entry name" value="23S_rRNA_IVS_sf"/>
</dbReference>
<dbReference type="Proteomes" id="UP000642809">
    <property type="component" value="Unassembled WGS sequence"/>
</dbReference>